<keyword evidence="2" id="KW-0732">Signal</keyword>
<sequence length="141" mass="15582">MLSKGVLLSAAVLLLITRTNAIKLKSLNQVHDQNATAFPAPGASEPVEEESKPERLQLTEEQIEDYRKECGGFIDRWLEKGLCSEELEKNTEKISENLAQVSDPYDGQQQGLDENESRSGDEGSDNEESESKQFPNNGGVN</sequence>
<gene>
    <name evidence="3" type="primary">Contig2845.g3053</name>
    <name evidence="3" type="ORF">STYLEM_11680</name>
</gene>
<dbReference type="InParanoid" id="A0A078AMN9"/>
<keyword evidence="4" id="KW-1185">Reference proteome</keyword>
<reference evidence="3 4" key="1">
    <citation type="submission" date="2014-06" db="EMBL/GenBank/DDBJ databases">
        <authorList>
            <person name="Swart Estienne"/>
        </authorList>
    </citation>
    <scope>NUCLEOTIDE SEQUENCE [LARGE SCALE GENOMIC DNA]</scope>
    <source>
        <strain evidence="3 4">130c</strain>
    </source>
</reference>
<feature type="region of interest" description="Disordered" evidence="1">
    <location>
        <begin position="35"/>
        <end position="56"/>
    </location>
</feature>
<feature type="chain" id="PRO_5001729609" description="Secreted protein" evidence="2">
    <location>
        <begin position="22"/>
        <end position="141"/>
    </location>
</feature>
<feature type="compositionally biased region" description="Polar residues" evidence="1">
    <location>
        <begin position="132"/>
        <end position="141"/>
    </location>
</feature>
<dbReference type="EMBL" id="CCKQ01011104">
    <property type="protein sequence ID" value="CDW82647.1"/>
    <property type="molecule type" value="Genomic_DNA"/>
</dbReference>
<dbReference type="Proteomes" id="UP000039865">
    <property type="component" value="Unassembled WGS sequence"/>
</dbReference>
<name>A0A078AMN9_STYLE</name>
<protein>
    <recommendedName>
        <fullName evidence="5">Secreted protein</fullName>
    </recommendedName>
</protein>
<evidence type="ECO:0000313" key="4">
    <source>
        <dbReference type="Proteomes" id="UP000039865"/>
    </source>
</evidence>
<proteinExistence type="predicted"/>
<feature type="region of interest" description="Disordered" evidence="1">
    <location>
        <begin position="94"/>
        <end position="141"/>
    </location>
</feature>
<evidence type="ECO:0000256" key="2">
    <source>
        <dbReference type="SAM" id="SignalP"/>
    </source>
</evidence>
<accession>A0A078AMN9</accession>
<evidence type="ECO:0000256" key="1">
    <source>
        <dbReference type="SAM" id="MobiDB-lite"/>
    </source>
</evidence>
<evidence type="ECO:0008006" key="5">
    <source>
        <dbReference type="Google" id="ProtNLM"/>
    </source>
</evidence>
<dbReference type="AlphaFoldDB" id="A0A078AMN9"/>
<feature type="signal peptide" evidence="2">
    <location>
        <begin position="1"/>
        <end position="21"/>
    </location>
</feature>
<evidence type="ECO:0000313" key="3">
    <source>
        <dbReference type="EMBL" id="CDW82647.1"/>
    </source>
</evidence>
<organism evidence="3 4">
    <name type="scientific">Stylonychia lemnae</name>
    <name type="common">Ciliate</name>
    <dbReference type="NCBI Taxonomy" id="5949"/>
    <lineage>
        <taxon>Eukaryota</taxon>
        <taxon>Sar</taxon>
        <taxon>Alveolata</taxon>
        <taxon>Ciliophora</taxon>
        <taxon>Intramacronucleata</taxon>
        <taxon>Spirotrichea</taxon>
        <taxon>Stichotrichia</taxon>
        <taxon>Sporadotrichida</taxon>
        <taxon>Oxytrichidae</taxon>
        <taxon>Stylonychinae</taxon>
        <taxon>Stylonychia</taxon>
    </lineage>
</organism>